<keyword evidence="5" id="KW-0645">Protease</keyword>
<dbReference type="RefSeq" id="WP_183825868.1">
    <property type="nucleotide sequence ID" value="NZ_JACIGW010000004.1"/>
</dbReference>
<reference evidence="6 7" key="1">
    <citation type="submission" date="2020-08" db="EMBL/GenBank/DDBJ databases">
        <title>Genomic Encyclopedia of Type Strains, Phase IV (KMG-V): Genome sequencing to study the core and pangenomes of soil and plant-associated prokaryotes.</title>
        <authorList>
            <person name="Whitman W."/>
        </authorList>
    </citation>
    <scope>NUCLEOTIDE SEQUENCE [LARGE SCALE GENOMIC DNA]</scope>
    <source>
        <strain evidence="4 7">SEMIA 444</strain>
        <strain evidence="3 6">SEMIA 448</strain>
        <strain evidence="5 8">SEMIA 452</strain>
    </source>
</reference>
<dbReference type="AlphaFoldDB" id="A0A7W6V139"/>
<dbReference type="InterPro" id="IPR002931">
    <property type="entry name" value="Transglutaminase-like"/>
</dbReference>
<dbReference type="GO" id="GO:0008233">
    <property type="term" value="F:peptidase activity"/>
    <property type="evidence" value="ECO:0007669"/>
    <property type="project" value="UniProtKB-KW"/>
</dbReference>
<dbReference type="Gene3D" id="3.10.620.30">
    <property type="match status" value="1"/>
</dbReference>
<evidence type="ECO:0000313" key="6">
    <source>
        <dbReference type="Proteomes" id="UP000520770"/>
    </source>
</evidence>
<protein>
    <submittedName>
        <fullName evidence="5">Transglutaminase-like putative cysteine protease</fullName>
    </submittedName>
</protein>
<gene>
    <name evidence="4" type="ORF">GGE31_003566</name>
    <name evidence="3" type="ORF">GGE33_003624</name>
    <name evidence="5" type="ORF">GGE35_003858</name>
</gene>
<dbReference type="EMBL" id="JACIGW010000004">
    <property type="protein sequence ID" value="MBB4349861.1"/>
    <property type="molecule type" value="Genomic_DNA"/>
</dbReference>
<keyword evidence="7" id="KW-1185">Reference proteome</keyword>
<keyword evidence="5" id="KW-0378">Hydrolase</keyword>
<dbReference type="SUPFAM" id="SSF54001">
    <property type="entry name" value="Cysteine proteinases"/>
    <property type="match status" value="1"/>
</dbReference>
<dbReference type="Pfam" id="PF01841">
    <property type="entry name" value="Transglut_core"/>
    <property type="match status" value="1"/>
</dbReference>
<dbReference type="InterPro" id="IPR006311">
    <property type="entry name" value="TAT_signal"/>
</dbReference>
<evidence type="ECO:0000313" key="3">
    <source>
        <dbReference type="EMBL" id="MBB4349861.1"/>
    </source>
</evidence>
<evidence type="ECO:0000313" key="4">
    <source>
        <dbReference type="EMBL" id="MBB4413040.1"/>
    </source>
</evidence>
<feature type="chain" id="PRO_5044130349" evidence="1">
    <location>
        <begin position="31"/>
        <end position="355"/>
    </location>
</feature>
<evidence type="ECO:0000256" key="1">
    <source>
        <dbReference type="SAM" id="SignalP"/>
    </source>
</evidence>
<dbReference type="Proteomes" id="UP000520770">
    <property type="component" value="Unassembled WGS sequence"/>
</dbReference>
<evidence type="ECO:0000259" key="2">
    <source>
        <dbReference type="SMART" id="SM00460"/>
    </source>
</evidence>
<evidence type="ECO:0000313" key="8">
    <source>
        <dbReference type="Proteomes" id="UP000576087"/>
    </source>
</evidence>
<feature type="domain" description="Transglutaminase-like" evidence="2">
    <location>
        <begin position="196"/>
        <end position="271"/>
    </location>
</feature>
<dbReference type="PROSITE" id="PS51318">
    <property type="entry name" value="TAT"/>
    <property type="match status" value="1"/>
</dbReference>
<evidence type="ECO:0000313" key="7">
    <source>
        <dbReference type="Proteomes" id="UP000524535"/>
    </source>
</evidence>
<keyword evidence="1" id="KW-0732">Signal</keyword>
<organism evidence="5 8">
    <name type="scientific">Aliirhizobium cellulosilyticum</name>
    <dbReference type="NCBI Taxonomy" id="393664"/>
    <lineage>
        <taxon>Bacteria</taxon>
        <taxon>Pseudomonadati</taxon>
        <taxon>Pseudomonadota</taxon>
        <taxon>Alphaproteobacteria</taxon>
        <taxon>Hyphomicrobiales</taxon>
        <taxon>Rhizobiaceae</taxon>
        <taxon>Aliirhizobium</taxon>
    </lineage>
</organism>
<dbReference type="EMBL" id="JACIGY010000005">
    <property type="protein sequence ID" value="MBB4413040.1"/>
    <property type="molecule type" value="Genomic_DNA"/>
</dbReference>
<dbReference type="SMART" id="SM00460">
    <property type="entry name" value="TGc"/>
    <property type="match status" value="1"/>
</dbReference>
<feature type="signal peptide" evidence="1">
    <location>
        <begin position="1"/>
        <end position="30"/>
    </location>
</feature>
<dbReference type="Proteomes" id="UP000576087">
    <property type="component" value="Unassembled WGS sequence"/>
</dbReference>
<comment type="caution">
    <text evidence="5">The sequence shown here is derived from an EMBL/GenBank/DDBJ whole genome shotgun (WGS) entry which is preliminary data.</text>
</comment>
<accession>A0A7W6V139</accession>
<evidence type="ECO:0000313" key="5">
    <source>
        <dbReference type="EMBL" id="MBB4448023.1"/>
    </source>
</evidence>
<dbReference type="InterPro" id="IPR038765">
    <property type="entry name" value="Papain-like_cys_pep_sf"/>
</dbReference>
<dbReference type="PANTHER" id="PTHR38339:SF1">
    <property type="entry name" value="TRANSGLUTAMINASE-LIKE DOMAIN-CONTAINING PROTEIN"/>
    <property type="match status" value="1"/>
</dbReference>
<dbReference type="EMBL" id="JACIHM010000005">
    <property type="protein sequence ID" value="MBB4448023.1"/>
    <property type="molecule type" value="Genomic_DNA"/>
</dbReference>
<dbReference type="GO" id="GO:0006508">
    <property type="term" value="P:proteolysis"/>
    <property type="evidence" value="ECO:0007669"/>
    <property type="project" value="UniProtKB-KW"/>
</dbReference>
<name>A0A7W6V139_9HYPH</name>
<sequence length="355" mass="38441">MLNRRRFLSQAATASLAAAFVSRGVSPVFAADKAADTAAWRTFEVTTKVDLTDTTGPAKLWLPVAQSAGEYQKASAPHWTSDSKQIAIKKDPISGADILSVEWQADGKRSIEFTQTVQTRNRIADGVAVSQAELDAALVATPSAPIDGIVKDTAMKIVGAREKDEDKARAIYDWVVENTFRDANVAGCGVGNVKDMLESGYFGGKCADINSLYTALARAAGLPARDVFGVRVATSEQFKALGRAGDITGAQHCRAEVYLEGQGWVPVDPADVRKVVLEEKLPLDNDAVQAFRQKAFGNWEMNWIGYNTARDITLPGNEIRQNFFMYPAAFTSRGEVDCLSPKTFAYSISSKEITG</sequence>
<dbReference type="PANTHER" id="PTHR38339">
    <property type="entry name" value="TRANSGLUTAMINASE DOMAIN PROTEIN"/>
    <property type="match status" value="1"/>
</dbReference>
<proteinExistence type="predicted"/>
<dbReference type="Proteomes" id="UP000524535">
    <property type="component" value="Unassembled WGS sequence"/>
</dbReference>